<dbReference type="Gene3D" id="2.130.10.10">
    <property type="entry name" value="YVTN repeat-like/Quinoprotein amine dehydrogenase"/>
    <property type="match status" value="1"/>
</dbReference>
<sequence length="133" mass="14632">RICYQEVSQCFGVLSSRVEMQDASGTTAAVRPSASTQALSSSVSSSKLFPSSTSPHETSFGEEVEVHSLLVVDQHTFEVLHAHQFLQNEYALSMVSCKLGRDPAVYFIVGTAMVYPEEAEPKQGRIIVFHYTD</sequence>
<organism evidence="3 4">
    <name type="scientific">Cirrhinus mrigala</name>
    <name type="common">Mrigala</name>
    <dbReference type="NCBI Taxonomy" id="683832"/>
    <lineage>
        <taxon>Eukaryota</taxon>
        <taxon>Metazoa</taxon>
        <taxon>Chordata</taxon>
        <taxon>Craniata</taxon>
        <taxon>Vertebrata</taxon>
        <taxon>Euteleostomi</taxon>
        <taxon>Actinopterygii</taxon>
        <taxon>Neopterygii</taxon>
        <taxon>Teleostei</taxon>
        <taxon>Ostariophysi</taxon>
        <taxon>Cypriniformes</taxon>
        <taxon>Cyprinidae</taxon>
        <taxon>Labeoninae</taxon>
        <taxon>Labeonini</taxon>
        <taxon>Cirrhinus</taxon>
    </lineage>
</organism>
<dbReference type="EMBL" id="JAMKFB020000018">
    <property type="protein sequence ID" value="KAL0168551.1"/>
    <property type="molecule type" value="Genomic_DNA"/>
</dbReference>
<comment type="caution">
    <text evidence="3">The sequence shown here is derived from an EMBL/GenBank/DDBJ whole genome shotgun (WGS) entry which is preliminary data.</text>
</comment>
<accession>A0ABD0P4N3</accession>
<feature type="region of interest" description="Disordered" evidence="1">
    <location>
        <begin position="36"/>
        <end position="56"/>
    </location>
</feature>
<dbReference type="PANTHER" id="PTHR10644">
    <property type="entry name" value="DNA REPAIR/RNA PROCESSING CPSF FAMILY"/>
    <property type="match status" value="1"/>
</dbReference>
<keyword evidence="4" id="KW-1185">Reference proteome</keyword>
<proteinExistence type="predicted"/>
<feature type="compositionally biased region" description="Low complexity" evidence="1">
    <location>
        <begin position="36"/>
        <end position="54"/>
    </location>
</feature>
<evidence type="ECO:0000256" key="1">
    <source>
        <dbReference type="SAM" id="MobiDB-lite"/>
    </source>
</evidence>
<evidence type="ECO:0000259" key="2">
    <source>
        <dbReference type="Pfam" id="PF03178"/>
    </source>
</evidence>
<feature type="domain" description="RSE1/DDB1/CPSF1 C-terminal" evidence="2">
    <location>
        <begin position="68"/>
        <end position="133"/>
    </location>
</feature>
<gene>
    <name evidence="3" type="ORF">M9458_036773</name>
</gene>
<dbReference type="AlphaFoldDB" id="A0ABD0P4N3"/>
<feature type="non-terminal residue" evidence="3">
    <location>
        <position position="1"/>
    </location>
</feature>
<dbReference type="InterPro" id="IPR004871">
    <property type="entry name" value="RSE1/DDB1/CPSF1_C"/>
</dbReference>
<dbReference type="InterPro" id="IPR050358">
    <property type="entry name" value="RSE1/DDB1/CFT1"/>
</dbReference>
<name>A0ABD0P4N3_CIRMR</name>
<feature type="non-terminal residue" evidence="3">
    <location>
        <position position="133"/>
    </location>
</feature>
<dbReference type="Proteomes" id="UP001529510">
    <property type="component" value="Unassembled WGS sequence"/>
</dbReference>
<evidence type="ECO:0000313" key="3">
    <source>
        <dbReference type="EMBL" id="KAL0168551.1"/>
    </source>
</evidence>
<dbReference type="Pfam" id="PF03178">
    <property type="entry name" value="CPSF_A"/>
    <property type="match status" value="1"/>
</dbReference>
<protein>
    <recommendedName>
        <fullName evidence="2">RSE1/DDB1/CPSF1 C-terminal domain-containing protein</fullName>
    </recommendedName>
</protein>
<evidence type="ECO:0000313" key="4">
    <source>
        <dbReference type="Proteomes" id="UP001529510"/>
    </source>
</evidence>
<reference evidence="3 4" key="1">
    <citation type="submission" date="2024-05" db="EMBL/GenBank/DDBJ databases">
        <title>Genome sequencing and assembly of Indian major carp, Cirrhinus mrigala (Hamilton, 1822).</title>
        <authorList>
            <person name="Mohindra V."/>
            <person name="Chowdhury L.M."/>
            <person name="Lal K."/>
            <person name="Jena J.K."/>
        </authorList>
    </citation>
    <scope>NUCLEOTIDE SEQUENCE [LARGE SCALE GENOMIC DNA]</scope>
    <source>
        <strain evidence="3">CM1030</strain>
        <tissue evidence="3">Blood</tissue>
    </source>
</reference>
<dbReference type="InterPro" id="IPR015943">
    <property type="entry name" value="WD40/YVTN_repeat-like_dom_sf"/>
</dbReference>